<evidence type="ECO:0000256" key="3">
    <source>
        <dbReference type="ARBA" id="ARBA00093463"/>
    </source>
</evidence>
<feature type="compositionally biased region" description="Polar residues" evidence="5">
    <location>
        <begin position="21"/>
        <end position="40"/>
    </location>
</feature>
<dbReference type="EMBL" id="JAAGWQ010000279">
    <property type="protein sequence ID" value="KAF5657533.1"/>
    <property type="molecule type" value="Genomic_DNA"/>
</dbReference>
<feature type="compositionally biased region" description="Basic and acidic residues" evidence="5">
    <location>
        <begin position="249"/>
        <end position="258"/>
    </location>
</feature>
<dbReference type="Gene3D" id="3.40.50.2300">
    <property type="match status" value="1"/>
</dbReference>
<feature type="domain" description="Response regulatory" evidence="6">
    <location>
        <begin position="649"/>
        <end position="800"/>
    </location>
</feature>
<feature type="compositionally biased region" description="Polar residues" evidence="5">
    <location>
        <begin position="152"/>
        <end position="171"/>
    </location>
</feature>
<dbReference type="InterPro" id="IPR011006">
    <property type="entry name" value="CheY-like_superfamily"/>
</dbReference>
<dbReference type="Proteomes" id="UP000567885">
    <property type="component" value="Unassembled WGS sequence"/>
</dbReference>
<evidence type="ECO:0000256" key="1">
    <source>
        <dbReference type="ARBA" id="ARBA00022553"/>
    </source>
</evidence>
<organism evidence="7 8">
    <name type="scientific">Fusarium heterosporum</name>
    <dbReference type="NCBI Taxonomy" id="42747"/>
    <lineage>
        <taxon>Eukaryota</taxon>
        <taxon>Fungi</taxon>
        <taxon>Dikarya</taxon>
        <taxon>Ascomycota</taxon>
        <taxon>Pezizomycotina</taxon>
        <taxon>Sordariomycetes</taxon>
        <taxon>Hypocreomycetidae</taxon>
        <taxon>Hypocreales</taxon>
        <taxon>Nectriaceae</taxon>
        <taxon>Fusarium</taxon>
        <taxon>Fusarium heterosporum species complex</taxon>
    </lineage>
</organism>
<feature type="compositionally biased region" description="Pro residues" evidence="5">
    <location>
        <begin position="591"/>
        <end position="605"/>
    </location>
</feature>
<dbReference type="AlphaFoldDB" id="A0A8H5SUZ4"/>
<feature type="region of interest" description="Disordered" evidence="5">
    <location>
        <begin position="512"/>
        <end position="549"/>
    </location>
</feature>
<feature type="compositionally biased region" description="Polar residues" evidence="5">
    <location>
        <begin position="107"/>
        <end position="116"/>
    </location>
</feature>
<feature type="region of interest" description="Disordered" evidence="5">
    <location>
        <begin position="565"/>
        <end position="640"/>
    </location>
</feature>
<feature type="compositionally biased region" description="Basic and acidic residues" evidence="5">
    <location>
        <begin position="85"/>
        <end position="101"/>
    </location>
</feature>
<dbReference type="PROSITE" id="PS50110">
    <property type="entry name" value="RESPONSE_REGULATORY"/>
    <property type="match status" value="1"/>
</dbReference>
<sequence length="849" mass="92217">MGASDIASRLRARFTKRRHSTAGSQASSNQSAPDTASSFGSRHLWDRDRDQTRQNGDGDHSSRRAVSNSRGTVSSRRGLTATPDGSHRQREDSDDFAKIDLSRGVSEATNSNSSSDCPAKTYSEIEADAAVPPANDPPVVSNVALKQPTPPIDQQSLGEEPATTATSSSDQPPLGSDLHPPQPQPQTHQPLLLSPSPYPSEQPSPSRQHQASSYLDRIHEDTHDSLPKSPTARPRAVARLDLGAASELAGHHDDDPLSRDQAPNSPKSAAFTPLATATSTIFFAPSPGLPHSATRSIPVSPAPRPGPPPRRQSLLSNRQTSLINTLLSNPSTNDPGYSHSTYAPINANMVTRKVWVKRPHASPTLVTVNEDDLVDDVRDMILRKYSNSLGRNFDSPDINIRIVPRDQHQERILNPEEPMGRTIDAYYPNGQTVEEALVIDIPRRAPKASPRPVVPYVGKVYYDEDGRPTETSDGYFPPSVGPHGGAVGSPHLPVTVPPHIHPQTAHSIAVLGTGHIPPIPSPGRSRAYWERPDRPRLGRTHTSSPTLIANGSSVSLAAATTANHANNHGTQHFNPRLPHSRTHSNSSDAPGMPPTAPPLPTPPAPETRVATPPVRPASPRPTAKTKKSKKAEHPNLPPGMLNGGVPPINVLIVEDNPINLKLLEAFVKRLKVRWSTAMNGRDAVKKWRTGGFHLVLMDIQLPVMNGLDATREIRRLERVNSIGVFSSSPEGKITTENPDEIDDKDRLENADLFKSPVIIVALTASSLQSDRHEALAAGCNDFLTKPVNFVWLERKVMEWGCMQALIDFDGWRKWKEISQEAEENEAAKKAAVAAKAKSKKNRLSMTKPG</sequence>
<feature type="compositionally biased region" description="Pro residues" evidence="5">
    <location>
        <begin position="300"/>
        <end position="310"/>
    </location>
</feature>
<feature type="compositionally biased region" description="Polar residues" evidence="5">
    <location>
        <begin position="64"/>
        <end position="77"/>
    </location>
</feature>
<evidence type="ECO:0000313" key="7">
    <source>
        <dbReference type="EMBL" id="KAF5657533.1"/>
    </source>
</evidence>
<keyword evidence="2" id="KW-0902">Two-component regulatory system</keyword>
<gene>
    <name evidence="7" type="ORF">FHETE_10393</name>
</gene>
<feature type="compositionally biased region" description="Basic and acidic residues" evidence="5">
    <location>
        <begin position="43"/>
        <end position="62"/>
    </location>
</feature>
<name>A0A8H5SUZ4_FUSHE</name>
<evidence type="ECO:0000256" key="2">
    <source>
        <dbReference type="ARBA" id="ARBA00023012"/>
    </source>
</evidence>
<accession>A0A8H5SUZ4</accession>
<dbReference type="SUPFAM" id="SSF52172">
    <property type="entry name" value="CheY-like"/>
    <property type="match status" value="1"/>
</dbReference>
<evidence type="ECO:0000259" key="6">
    <source>
        <dbReference type="PROSITE" id="PS50110"/>
    </source>
</evidence>
<reference evidence="7 8" key="1">
    <citation type="submission" date="2020-05" db="EMBL/GenBank/DDBJ databases">
        <title>Identification and distribution of gene clusters putatively required for synthesis of sphingolipid metabolism inhibitors in phylogenetically diverse species of the filamentous fungus Fusarium.</title>
        <authorList>
            <person name="Kim H.-S."/>
            <person name="Busman M."/>
            <person name="Brown D.W."/>
            <person name="Divon H."/>
            <person name="Uhlig S."/>
            <person name="Proctor R.H."/>
        </authorList>
    </citation>
    <scope>NUCLEOTIDE SEQUENCE [LARGE SCALE GENOMIC DNA]</scope>
    <source>
        <strain evidence="7 8">NRRL 20693</strain>
    </source>
</reference>
<dbReference type="CDD" id="cd17546">
    <property type="entry name" value="REC_hyHK_CKI1_RcsC-like"/>
    <property type="match status" value="1"/>
</dbReference>
<feature type="compositionally biased region" description="Basic and acidic residues" evidence="5">
    <location>
        <begin position="527"/>
        <end position="536"/>
    </location>
</feature>
<feature type="region of interest" description="Disordered" evidence="5">
    <location>
        <begin position="248"/>
        <end position="270"/>
    </location>
</feature>
<feature type="region of interest" description="Disordered" evidence="5">
    <location>
        <begin position="285"/>
        <end position="314"/>
    </location>
</feature>
<keyword evidence="1 4" id="KW-0597">Phosphoprotein</keyword>
<dbReference type="GO" id="GO:0000156">
    <property type="term" value="F:phosphorelay response regulator activity"/>
    <property type="evidence" value="ECO:0007669"/>
    <property type="project" value="UniProtKB-ARBA"/>
</dbReference>
<dbReference type="PANTHER" id="PTHR45339">
    <property type="entry name" value="HYBRID SIGNAL TRANSDUCTION HISTIDINE KINASE J"/>
    <property type="match status" value="1"/>
</dbReference>
<feature type="region of interest" description="Disordered" evidence="5">
    <location>
        <begin position="479"/>
        <end position="500"/>
    </location>
</feature>
<feature type="region of interest" description="Disordered" evidence="5">
    <location>
        <begin position="1"/>
        <end position="213"/>
    </location>
</feature>
<dbReference type="Pfam" id="PF00072">
    <property type="entry name" value="Response_reg"/>
    <property type="match status" value="1"/>
</dbReference>
<comment type="caution">
    <text evidence="7">The sequence shown here is derived from an EMBL/GenBank/DDBJ whole genome shotgun (WGS) entry which is preliminary data.</text>
</comment>
<feature type="compositionally biased region" description="Basic residues" evidence="5">
    <location>
        <begin position="10"/>
        <end position="20"/>
    </location>
</feature>
<dbReference type="PANTHER" id="PTHR45339:SF1">
    <property type="entry name" value="HYBRID SIGNAL TRANSDUCTION HISTIDINE KINASE J"/>
    <property type="match status" value="1"/>
</dbReference>
<keyword evidence="8" id="KW-1185">Reference proteome</keyword>
<feature type="compositionally biased region" description="Low complexity" evidence="5">
    <location>
        <begin position="128"/>
        <end position="144"/>
    </location>
</feature>
<evidence type="ECO:0000313" key="8">
    <source>
        <dbReference type="Proteomes" id="UP000567885"/>
    </source>
</evidence>
<feature type="compositionally biased region" description="Low complexity" evidence="5">
    <location>
        <begin position="185"/>
        <end position="195"/>
    </location>
</feature>
<dbReference type="OrthoDB" id="21225at2759"/>
<dbReference type="InterPro" id="IPR001789">
    <property type="entry name" value="Sig_transdc_resp-reg_receiver"/>
</dbReference>
<dbReference type="SMART" id="SM00448">
    <property type="entry name" value="REC"/>
    <property type="match status" value="1"/>
</dbReference>
<evidence type="ECO:0000256" key="5">
    <source>
        <dbReference type="SAM" id="MobiDB-lite"/>
    </source>
</evidence>
<evidence type="ECO:0000256" key="4">
    <source>
        <dbReference type="PROSITE-ProRule" id="PRU00169"/>
    </source>
</evidence>
<feature type="modified residue" description="4-aspartylphosphate" evidence="4">
    <location>
        <position position="698"/>
    </location>
</feature>
<comment type="similarity">
    <text evidence="3">Belongs to the SSK1 family.</text>
</comment>
<dbReference type="FunFam" id="3.40.50.2300:FF:000146">
    <property type="entry name" value="Putative two-component response regulator SSK1p"/>
    <property type="match status" value="1"/>
</dbReference>
<proteinExistence type="inferred from homology"/>
<protein>
    <submittedName>
        <fullName evidence="7">Osomolarity two-component response regulator ssk1</fullName>
    </submittedName>
</protein>
<feature type="compositionally biased region" description="Polar residues" evidence="5">
    <location>
        <begin position="540"/>
        <end position="549"/>
    </location>
</feature>